<proteinExistence type="inferred from homology"/>
<evidence type="ECO:0000313" key="4">
    <source>
        <dbReference type="EMBL" id="KAF9514146.1"/>
    </source>
</evidence>
<dbReference type="InterPro" id="IPR000073">
    <property type="entry name" value="AB_hydrolase_1"/>
</dbReference>
<dbReference type="GO" id="GO:0008126">
    <property type="term" value="F:acetylesterase activity"/>
    <property type="evidence" value="ECO:0007669"/>
    <property type="project" value="TreeGrafter"/>
</dbReference>
<dbReference type="InterPro" id="IPR029058">
    <property type="entry name" value="AB_hydrolase_fold"/>
</dbReference>
<comment type="caution">
    <text evidence="4">The sequence shown here is derived from an EMBL/GenBank/DDBJ whole genome shotgun (WGS) entry which is preliminary data.</text>
</comment>
<feature type="chain" id="PRO_5040303113" description="AB hydrolase-1 domain-containing protein" evidence="2">
    <location>
        <begin position="25"/>
        <end position="495"/>
    </location>
</feature>
<dbReference type="GO" id="GO:0051792">
    <property type="term" value="P:medium-chain fatty acid biosynthetic process"/>
    <property type="evidence" value="ECO:0007669"/>
    <property type="project" value="TreeGrafter"/>
</dbReference>
<dbReference type="InterPro" id="IPR050960">
    <property type="entry name" value="AB_hydrolase_4_sf"/>
</dbReference>
<accession>A0A9P6DTC4</accession>
<dbReference type="AlphaFoldDB" id="A0A9P6DTC4"/>
<comment type="similarity">
    <text evidence="1">Belongs to the AB hydrolase superfamily. AB hydrolase 4 family.</text>
</comment>
<feature type="signal peptide" evidence="2">
    <location>
        <begin position="1"/>
        <end position="24"/>
    </location>
</feature>
<sequence>MGLLQQILPILILPLLLLLGNMTAKQVPKVYFPASPLHFKVKQHNHVQNGGVPNGNANGTNGHSQRKKYDFISIATFLQSRVPSLFEGYRTTWWLPSGHLQTLYVVAGDFTKTDRLIYERTLIQAPDGGTLGLDMCPAPADAPDLPPDTPIIVVQHGLTGGSYEPYIRSILARACAPKSDGGLGFRAIVVNFRGCAGVPVTSPQFYSAGHTDDLRCALLYISATYPDAPLHGLGFSLGANVLTRYLGEEGENSRLRSGIVLACPWDVVKNSWRLENEFIPKTFYSKALGGNLMALFHRNLESIRTLPPDDRLAPQIANILSLKNPTLKDVDQAMTRFIGGSSPPFPFESADAYYVWASSHHELPKIRVPFLAINAADDPIVGFVPSEETARSLTCALAVTPSGGHLGWFHGGGWFGKPERWIRQPVLEWLCAVGEDYVADSKLGVQGRSRTIERDGFVLEKGKDLVGFRFVQRGIVVDGLVPASTDPAAQLVSGL</sequence>
<evidence type="ECO:0000256" key="1">
    <source>
        <dbReference type="ARBA" id="ARBA00010884"/>
    </source>
</evidence>
<keyword evidence="2" id="KW-0732">Signal</keyword>
<dbReference type="Pfam" id="PF00561">
    <property type="entry name" value="Abhydrolase_1"/>
    <property type="match status" value="1"/>
</dbReference>
<evidence type="ECO:0000313" key="5">
    <source>
        <dbReference type="Proteomes" id="UP000886523"/>
    </source>
</evidence>
<evidence type="ECO:0000256" key="2">
    <source>
        <dbReference type="SAM" id="SignalP"/>
    </source>
</evidence>
<dbReference type="GO" id="GO:0047372">
    <property type="term" value="F:monoacylglycerol lipase activity"/>
    <property type="evidence" value="ECO:0007669"/>
    <property type="project" value="TreeGrafter"/>
</dbReference>
<feature type="domain" description="AB hydrolase-1" evidence="3">
    <location>
        <begin position="150"/>
        <end position="406"/>
    </location>
</feature>
<dbReference type="GO" id="GO:0051793">
    <property type="term" value="P:medium-chain fatty acid catabolic process"/>
    <property type="evidence" value="ECO:0007669"/>
    <property type="project" value="TreeGrafter"/>
</dbReference>
<reference evidence="4" key="1">
    <citation type="journal article" date="2020" name="Nat. Commun.">
        <title>Large-scale genome sequencing of mycorrhizal fungi provides insights into the early evolution of symbiotic traits.</title>
        <authorList>
            <person name="Miyauchi S."/>
            <person name="Kiss E."/>
            <person name="Kuo A."/>
            <person name="Drula E."/>
            <person name="Kohler A."/>
            <person name="Sanchez-Garcia M."/>
            <person name="Morin E."/>
            <person name="Andreopoulos B."/>
            <person name="Barry K.W."/>
            <person name="Bonito G."/>
            <person name="Buee M."/>
            <person name="Carver A."/>
            <person name="Chen C."/>
            <person name="Cichocki N."/>
            <person name="Clum A."/>
            <person name="Culley D."/>
            <person name="Crous P.W."/>
            <person name="Fauchery L."/>
            <person name="Girlanda M."/>
            <person name="Hayes R.D."/>
            <person name="Keri Z."/>
            <person name="LaButti K."/>
            <person name="Lipzen A."/>
            <person name="Lombard V."/>
            <person name="Magnuson J."/>
            <person name="Maillard F."/>
            <person name="Murat C."/>
            <person name="Nolan M."/>
            <person name="Ohm R.A."/>
            <person name="Pangilinan J."/>
            <person name="Pereira M.F."/>
            <person name="Perotto S."/>
            <person name="Peter M."/>
            <person name="Pfister S."/>
            <person name="Riley R."/>
            <person name="Sitrit Y."/>
            <person name="Stielow J.B."/>
            <person name="Szollosi G."/>
            <person name="Zifcakova L."/>
            <person name="Stursova M."/>
            <person name="Spatafora J.W."/>
            <person name="Tedersoo L."/>
            <person name="Vaario L.M."/>
            <person name="Yamada A."/>
            <person name="Yan M."/>
            <person name="Wang P."/>
            <person name="Xu J."/>
            <person name="Bruns T."/>
            <person name="Baldrian P."/>
            <person name="Vilgalys R."/>
            <person name="Dunand C."/>
            <person name="Henrissat B."/>
            <person name="Grigoriev I.V."/>
            <person name="Hibbett D."/>
            <person name="Nagy L.G."/>
            <person name="Martin F.M."/>
        </authorList>
    </citation>
    <scope>NUCLEOTIDE SEQUENCE</scope>
    <source>
        <strain evidence="4">UP504</strain>
    </source>
</reference>
<organism evidence="4 5">
    <name type="scientific">Hydnum rufescens UP504</name>
    <dbReference type="NCBI Taxonomy" id="1448309"/>
    <lineage>
        <taxon>Eukaryota</taxon>
        <taxon>Fungi</taxon>
        <taxon>Dikarya</taxon>
        <taxon>Basidiomycota</taxon>
        <taxon>Agaricomycotina</taxon>
        <taxon>Agaricomycetes</taxon>
        <taxon>Cantharellales</taxon>
        <taxon>Hydnaceae</taxon>
        <taxon>Hydnum</taxon>
    </lineage>
</organism>
<dbReference type="Gene3D" id="3.40.50.1820">
    <property type="entry name" value="alpha/beta hydrolase"/>
    <property type="match status" value="1"/>
</dbReference>
<evidence type="ECO:0000259" key="3">
    <source>
        <dbReference type="Pfam" id="PF00561"/>
    </source>
</evidence>
<dbReference type="OrthoDB" id="5954035at2759"/>
<dbReference type="Proteomes" id="UP000886523">
    <property type="component" value="Unassembled WGS sequence"/>
</dbReference>
<name>A0A9P6DTC4_9AGAM</name>
<dbReference type="PANTHER" id="PTHR10794:SF63">
    <property type="entry name" value="ALPHA_BETA HYDROLASE 1, ISOFORM A"/>
    <property type="match status" value="1"/>
</dbReference>
<gene>
    <name evidence="4" type="ORF">BS47DRAFT_1343474</name>
</gene>
<keyword evidence="5" id="KW-1185">Reference proteome</keyword>
<protein>
    <recommendedName>
        <fullName evidence="3">AB hydrolase-1 domain-containing protein</fullName>
    </recommendedName>
</protein>
<dbReference type="PANTHER" id="PTHR10794">
    <property type="entry name" value="ABHYDROLASE DOMAIN-CONTAINING PROTEIN"/>
    <property type="match status" value="1"/>
</dbReference>
<dbReference type="SUPFAM" id="SSF53474">
    <property type="entry name" value="alpha/beta-Hydrolases"/>
    <property type="match status" value="1"/>
</dbReference>
<dbReference type="EMBL" id="MU128964">
    <property type="protein sequence ID" value="KAF9514146.1"/>
    <property type="molecule type" value="Genomic_DNA"/>
</dbReference>